<protein>
    <recommendedName>
        <fullName evidence="3">Radical activating enzyme protein</fullName>
    </recommendedName>
</protein>
<reference evidence="1 2" key="1">
    <citation type="submission" date="2018-05" db="EMBL/GenBank/DDBJ databases">
        <title>Complete genome sequencing of three human clinical isolates of Staphylococcus caprae reveals virulence factors similar to those of S. epidermidis and S. capitis.</title>
        <authorList>
            <person name="Watanabe S."/>
            <person name="Cui L."/>
        </authorList>
    </citation>
    <scope>NUCLEOTIDE SEQUENCE [LARGE SCALE GENOMIC DNA]</scope>
    <source>
        <strain evidence="1 2">JMUB590</strain>
    </source>
</reference>
<sequence length="185" mass="20533">MKGCKNMGIRSKFTNDITNKVGNSLLNIEEIKEKSNLPTTQEELKQRREKALTLVKKKSLLSSGASVVPIPGLDFGVDIKLMRDIIEDVNKIYGLDHKQVNSLGDDVKERIMSAAAIQGSQFVGRKVSEALLKVVIKDVAKRAAAKQTRWFPVIGQAVSASISYYFMSKLGKDHVEKCEKVINNL</sequence>
<accession>A0ABM7FW30</accession>
<dbReference type="Proteomes" id="UP000274772">
    <property type="component" value="Chromosome"/>
</dbReference>
<evidence type="ECO:0000313" key="2">
    <source>
        <dbReference type="Proteomes" id="UP000274772"/>
    </source>
</evidence>
<evidence type="ECO:0008006" key="3">
    <source>
        <dbReference type="Google" id="ProtNLM"/>
    </source>
</evidence>
<gene>
    <name evidence="1" type="ORF">JMUB590_1880</name>
</gene>
<keyword evidence="2" id="KW-1185">Reference proteome</keyword>
<organism evidence="1 2">
    <name type="scientific">Staphylococcus caprae</name>
    <dbReference type="NCBI Taxonomy" id="29380"/>
    <lineage>
        <taxon>Bacteria</taxon>
        <taxon>Bacillati</taxon>
        <taxon>Bacillota</taxon>
        <taxon>Bacilli</taxon>
        <taxon>Bacillales</taxon>
        <taxon>Staphylococcaceae</taxon>
        <taxon>Staphylococcus</taxon>
    </lineage>
</organism>
<evidence type="ECO:0000313" key="1">
    <source>
        <dbReference type="EMBL" id="BBD92937.1"/>
    </source>
</evidence>
<name>A0ABM7FW30_9STAP</name>
<dbReference type="EMBL" id="AP018586">
    <property type="protein sequence ID" value="BBD92937.1"/>
    <property type="molecule type" value="Genomic_DNA"/>
</dbReference>
<proteinExistence type="predicted"/>